<evidence type="ECO:0000313" key="3">
    <source>
        <dbReference type="Proteomes" id="UP000243723"/>
    </source>
</evidence>
<sequence>MKFTTPLLAAAMLASSVQACIRVHVIAAYNPTVGDGMRVQIWDNDDFCEVQRQSKTGPNAETHWQFAFGNGHFVELWDNGRTGFVSLPGGYRANLNLRQKQCEKNCYLFGENYCKLSGLTYESALDDGFGNCGSYGHQLCNYADCGGWHQKGWSNGDDGQCRPNY</sequence>
<gene>
    <name evidence="2" type="ORF">B9Z65_7506</name>
</gene>
<evidence type="ECO:0000256" key="1">
    <source>
        <dbReference type="SAM" id="SignalP"/>
    </source>
</evidence>
<comment type="caution">
    <text evidence="2">The sequence shown here is derived from an EMBL/GenBank/DDBJ whole genome shotgun (WGS) entry which is preliminary data.</text>
</comment>
<dbReference type="OrthoDB" id="4248483at2759"/>
<name>A0A2P7YCB2_9PEZI</name>
<reference evidence="2 3" key="1">
    <citation type="submission" date="2017-05" db="EMBL/GenBank/DDBJ databases">
        <title>Draft genome sequence of Elsinoe australis.</title>
        <authorList>
            <person name="Cheng Q."/>
        </authorList>
    </citation>
    <scope>NUCLEOTIDE SEQUENCE [LARGE SCALE GENOMIC DNA]</scope>
    <source>
        <strain evidence="2 3">NL1</strain>
    </source>
</reference>
<proteinExistence type="predicted"/>
<keyword evidence="3" id="KW-1185">Reference proteome</keyword>
<keyword evidence="1" id="KW-0732">Signal</keyword>
<dbReference type="Proteomes" id="UP000243723">
    <property type="component" value="Unassembled WGS sequence"/>
</dbReference>
<evidence type="ECO:0000313" key="2">
    <source>
        <dbReference type="EMBL" id="PSK33619.1"/>
    </source>
</evidence>
<organism evidence="2 3">
    <name type="scientific">Elsinoe australis</name>
    <dbReference type="NCBI Taxonomy" id="40998"/>
    <lineage>
        <taxon>Eukaryota</taxon>
        <taxon>Fungi</taxon>
        <taxon>Dikarya</taxon>
        <taxon>Ascomycota</taxon>
        <taxon>Pezizomycotina</taxon>
        <taxon>Dothideomycetes</taxon>
        <taxon>Dothideomycetidae</taxon>
        <taxon>Myriangiales</taxon>
        <taxon>Elsinoaceae</taxon>
        <taxon>Elsinoe</taxon>
    </lineage>
</organism>
<feature type="signal peptide" evidence="1">
    <location>
        <begin position="1"/>
        <end position="19"/>
    </location>
</feature>
<protein>
    <submittedName>
        <fullName evidence="2">Uncharacterized protein</fullName>
    </submittedName>
</protein>
<dbReference type="PROSITE" id="PS51257">
    <property type="entry name" value="PROKAR_LIPOPROTEIN"/>
    <property type="match status" value="1"/>
</dbReference>
<dbReference type="AlphaFoldDB" id="A0A2P7YCB2"/>
<feature type="chain" id="PRO_5015183273" evidence="1">
    <location>
        <begin position="20"/>
        <end position="165"/>
    </location>
</feature>
<dbReference type="EMBL" id="NHZQ01000448">
    <property type="protein sequence ID" value="PSK33619.1"/>
    <property type="molecule type" value="Genomic_DNA"/>
</dbReference>
<accession>A0A2P7YCB2</accession>